<protein>
    <submittedName>
        <fullName evidence="2">Uncharacterized protein</fullName>
    </submittedName>
</protein>
<dbReference type="Proteomes" id="UP000324222">
    <property type="component" value="Unassembled WGS sequence"/>
</dbReference>
<feature type="region of interest" description="Disordered" evidence="1">
    <location>
        <begin position="106"/>
        <end position="134"/>
    </location>
</feature>
<sequence>MRSTLSPRAVCPPSRTRRAIRLDKEQYYKMAPSPRPAPTTRAPLPRPCVSGCFAPFAPFISRVPTSSPAPPRSVPVICTAAPPQGHCRPFPATGRVRAARRKVIRMPRLEGKRRRRRRRRRRGIAKDNQAATDI</sequence>
<proteinExistence type="predicted"/>
<accession>A0A5B7JHM4</accession>
<feature type="compositionally biased region" description="Basic residues" evidence="1">
    <location>
        <begin position="106"/>
        <end position="123"/>
    </location>
</feature>
<organism evidence="2 3">
    <name type="scientific">Portunus trituberculatus</name>
    <name type="common">Swimming crab</name>
    <name type="synonym">Neptunus trituberculatus</name>
    <dbReference type="NCBI Taxonomy" id="210409"/>
    <lineage>
        <taxon>Eukaryota</taxon>
        <taxon>Metazoa</taxon>
        <taxon>Ecdysozoa</taxon>
        <taxon>Arthropoda</taxon>
        <taxon>Crustacea</taxon>
        <taxon>Multicrustacea</taxon>
        <taxon>Malacostraca</taxon>
        <taxon>Eumalacostraca</taxon>
        <taxon>Eucarida</taxon>
        <taxon>Decapoda</taxon>
        <taxon>Pleocyemata</taxon>
        <taxon>Brachyura</taxon>
        <taxon>Eubrachyura</taxon>
        <taxon>Portunoidea</taxon>
        <taxon>Portunidae</taxon>
        <taxon>Portuninae</taxon>
        <taxon>Portunus</taxon>
    </lineage>
</organism>
<evidence type="ECO:0000313" key="2">
    <source>
        <dbReference type="EMBL" id="MPC93726.1"/>
    </source>
</evidence>
<evidence type="ECO:0000256" key="1">
    <source>
        <dbReference type="SAM" id="MobiDB-lite"/>
    </source>
</evidence>
<reference evidence="2 3" key="1">
    <citation type="submission" date="2019-05" db="EMBL/GenBank/DDBJ databases">
        <title>Another draft genome of Portunus trituberculatus and its Hox gene families provides insights of decapod evolution.</title>
        <authorList>
            <person name="Jeong J.-H."/>
            <person name="Song I."/>
            <person name="Kim S."/>
            <person name="Choi T."/>
            <person name="Kim D."/>
            <person name="Ryu S."/>
            <person name="Kim W."/>
        </authorList>
    </citation>
    <scope>NUCLEOTIDE SEQUENCE [LARGE SCALE GENOMIC DNA]</scope>
    <source>
        <tissue evidence="2">Muscle</tissue>
    </source>
</reference>
<comment type="caution">
    <text evidence="2">The sequence shown here is derived from an EMBL/GenBank/DDBJ whole genome shotgun (WGS) entry which is preliminary data.</text>
</comment>
<dbReference type="AlphaFoldDB" id="A0A5B7JHM4"/>
<dbReference type="EMBL" id="VSRR010095867">
    <property type="protein sequence ID" value="MPC93726.1"/>
    <property type="molecule type" value="Genomic_DNA"/>
</dbReference>
<evidence type="ECO:0000313" key="3">
    <source>
        <dbReference type="Proteomes" id="UP000324222"/>
    </source>
</evidence>
<keyword evidence="3" id="KW-1185">Reference proteome</keyword>
<name>A0A5B7JHM4_PORTR</name>
<gene>
    <name evidence="2" type="ORF">E2C01_088866</name>
</gene>